<dbReference type="RefSeq" id="WP_128778600.1">
    <property type="nucleotide sequence ID" value="NZ_RYFI01000017.1"/>
</dbReference>
<protein>
    <submittedName>
        <fullName evidence="1">Uncharacterized protein</fullName>
    </submittedName>
</protein>
<comment type="caution">
    <text evidence="1">The sequence shown here is derived from an EMBL/GenBank/DDBJ whole genome shotgun (WGS) entry which is preliminary data.</text>
</comment>
<evidence type="ECO:0000313" key="2">
    <source>
        <dbReference type="Proteomes" id="UP000289708"/>
    </source>
</evidence>
<accession>A0A4Q0MBW3</accession>
<proteinExistence type="predicted"/>
<reference evidence="1 2" key="1">
    <citation type="submission" date="2018-12" db="EMBL/GenBank/DDBJ databases">
        <title>bacterium Hansschlegelia zhihuaiae S113.</title>
        <authorList>
            <person name="He J."/>
        </authorList>
    </citation>
    <scope>NUCLEOTIDE SEQUENCE [LARGE SCALE GENOMIC DNA]</scope>
    <source>
        <strain evidence="1 2">S 113</strain>
    </source>
</reference>
<dbReference type="EMBL" id="RYFI01000017">
    <property type="protein sequence ID" value="RXF70807.1"/>
    <property type="molecule type" value="Genomic_DNA"/>
</dbReference>
<name>A0A4Q0MBW3_9HYPH</name>
<evidence type="ECO:0000313" key="1">
    <source>
        <dbReference type="EMBL" id="RXF70807.1"/>
    </source>
</evidence>
<gene>
    <name evidence="1" type="ORF">EK403_16645</name>
</gene>
<dbReference type="AlphaFoldDB" id="A0A4Q0MBW3"/>
<keyword evidence="2" id="KW-1185">Reference proteome</keyword>
<sequence length="67" mass="7102">MPLKDDGGFELGFELSRFSPSLTSIGEPLRVEGGASIGKIVAREKGDAFVIYGESSTGGFYGQFIDP</sequence>
<dbReference type="Proteomes" id="UP000289708">
    <property type="component" value="Unassembled WGS sequence"/>
</dbReference>
<organism evidence="1 2">
    <name type="scientific">Hansschlegelia zhihuaiae</name>
    <dbReference type="NCBI Taxonomy" id="405005"/>
    <lineage>
        <taxon>Bacteria</taxon>
        <taxon>Pseudomonadati</taxon>
        <taxon>Pseudomonadota</taxon>
        <taxon>Alphaproteobacteria</taxon>
        <taxon>Hyphomicrobiales</taxon>
        <taxon>Methylopilaceae</taxon>
        <taxon>Hansschlegelia</taxon>
    </lineage>
</organism>